<evidence type="ECO:0000313" key="7">
    <source>
        <dbReference type="EMBL" id="CDP05632.1"/>
    </source>
</evidence>
<dbReference type="FunFam" id="1.10.10.60:FF:000002">
    <property type="entry name" value="Myb family transcription factor"/>
    <property type="match status" value="1"/>
</dbReference>
<comment type="subcellular location">
    <subcellularLocation>
        <location evidence="1">Nucleus</location>
    </subcellularLocation>
</comment>
<evidence type="ECO:0000256" key="3">
    <source>
        <dbReference type="ARBA" id="ARBA00023163"/>
    </source>
</evidence>
<dbReference type="InterPro" id="IPR006447">
    <property type="entry name" value="Myb_dom_plants"/>
</dbReference>
<dbReference type="NCBIfam" id="TIGR01557">
    <property type="entry name" value="myb_SHAQKYF"/>
    <property type="match status" value="1"/>
</dbReference>
<dbReference type="InterPro" id="IPR001005">
    <property type="entry name" value="SANT/Myb"/>
</dbReference>
<accession>A0A068UBK2</accession>
<evidence type="ECO:0000256" key="2">
    <source>
        <dbReference type="ARBA" id="ARBA00023015"/>
    </source>
</evidence>
<dbReference type="SUPFAM" id="SSF46689">
    <property type="entry name" value="Homeodomain-like"/>
    <property type="match status" value="1"/>
</dbReference>
<organism evidence="7 8">
    <name type="scientific">Coffea canephora</name>
    <name type="common">Robusta coffee</name>
    <dbReference type="NCBI Taxonomy" id="49390"/>
    <lineage>
        <taxon>Eukaryota</taxon>
        <taxon>Viridiplantae</taxon>
        <taxon>Streptophyta</taxon>
        <taxon>Embryophyta</taxon>
        <taxon>Tracheophyta</taxon>
        <taxon>Spermatophyta</taxon>
        <taxon>Magnoliopsida</taxon>
        <taxon>eudicotyledons</taxon>
        <taxon>Gunneridae</taxon>
        <taxon>Pentapetalae</taxon>
        <taxon>asterids</taxon>
        <taxon>lamiids</taxon>
        <taxon>Gentianales</taxon>
        <taxon>Rubiaceae</taxon>
        <taxon>Ixoroideae</taxon>
        <taxon>Gardenieae complex</taxon>
        <taxon>Bertiereae - Coffeeae clade</taxon>
        <taxon>Coffeeae</taxon>
        <taxon>Coffea</taxon>
    </lineage>
</organism>
<gene>
    <name evidence="7" type="ORF">GSCOC_T00020799001</name>
</gene>
<sequence length="353" mass="39777">MEGSGDAECSKTCPSSGETEADEDENEHEGKIDDDHKQKDGGTSSNSSTVEENEINKPPVRPYVRSKMPRLRWTPDLHLRFLHAVERLGGQERATPKSVLQLMNTKGLNITHVKSHLQMYRSKKIDDPSQGITDHRQVFEGVDPNIFNLSQIPMFPGFHHNHKSTFRYGEATWDRLATLMQISTMRQNMINKIRPGFYDIWTGRNIGSRSSEVYSRILNSNQLSSWHTDELQSTMQSFHDQQEYQQDRLKSSKQVQSKTVYFSSGRSKILGVEEGMILEKQAGVKRKASNCNVHLNLSLGLGPVRDGYHEGLEDDDGHLSLSLCSPSSSKIRRLIDVSSTENACGASTLDLTL</sequence>
<reference evidence="8" key="1">
    <citation type="journal article" date="2014" name="Science">
        <title>The coffee genome provides insight into the convergent evolution of caffeine biosynthesis.</title>
        <authorList>
            <person name="Denoeud F."/>
            <person name="Carretero-Paulet L."/>
            <person name="Dereeper A."/>
            <person name="Droc G."/>
            <person name="Guyot R."/>
            <person name="Pietrella M."/>
            <person name="Zheng C."/>
            <person name="Alberti A."/>
            <person name="Anthony F."/>
            <person name="Aprea G."/>
            <person name="Aury J.M."/>
            <person name="Bento P."/>
            <person name="Bernard M."/>
            <person name="Bocs S."/>
            <person name="Campa C."/>
            <person name="Cenci A."/>
            <person name="Combes M.C."/>
            <person name="Crouzillat D."/>
            <person name="Da Silva C."/>
            <person name="Daddiego L."/>
            <person name="De Bellis F."/>
            <person name="Dussert S."/>
            <person name="Garsmeur O."/>
            <person name="Gayraud T."/>
            <person name="Guignon V."/>
            <person name="Jahn K."/>
            <person name="Jamilloux V."/>
            <person name="Joet T."/>
            <person name="Labadie K."/>
            <person name="Lan T."/>
            <person name="Leclercq J."/>
            <person name="Lepelley M."/>
            <person name="Leroy T."/>
            <person name="Li L.T."/>
            <person name="Librado P."/>
            <person name="Lopez L."/>
            <person name="Munoz A."/>
            <person name="Noel B."/>
            <person name="Pallavicini A."/>
            <person name="Perrotta G."/>
            <person name="Poncet V."/>
            <person name="Pot D."/>
            <person name="Priyono X."/>
            <person name="Rigoreau M."/>
            <person name="Rouard M."/>
            <person name="Rozas J."/>
            <person name="Tranchant-Dubreuil C."/>
            <person name="VanBuren R."/>
            <person name="Zhang Q."/>
            <person name="Andrade A.C."/>
            <person name="Argout X."/>
            <person name="Bertrand B."/>
            <person name="de Kochko A."/>
            <person name="Graziosi G."/>
            <person name="Henry R.J."/>
            <person name="Jayarama X."/>
            <person name="Ming R."/>
            <person name="Nagai C."/>
            <person name="Rounsley S."/>
            <person name="Sankoff D."/>
            <person name="Giuliano G."/>
            <person name="Albert V.A."/>
            <person name="Wincker P."/>
            <person name="Lashermes P."/>
        </authorList>
    </citation>
    <scope>NUCLEOTIDE SEQUENCE [LARGE SCALE GENOMIC DNA]</scope>
    <source>
        <strain evidence="8">cv. DH200-94</strain>
    </source>
</reference>
<dbReference type="InterPro" id="IPR009057">
    <property type="entry name" value="Homeodomain-like_sf"/>
</dbReference>
<dbReference type="PANTHER" id="PTHR31314:SF168">
    <property type="entry name" value="MYB-LIKE HTH TRANSCRIPTIONAL REGULATOR FAMILY PROTEIN"/>
    <property type="match status" value="1"/>
</dbReference>
<dbReference type="InterPro" id="IPR017930">
    <property type="entry name" value="Myb_dom"/>
</dbReference>
<dbReference type="GO" id="GO:0003677">
    <property type="term" value="F:DNA binding"/>
    <property type="evidence" value="ECO:0007669"/>
    <property type="project" value="InterPro"/>
</dbReference>
<evidence type="ECO:0000256" key="1">
    <source>
        <dbReference type="ARBA" id="ARBA00004123"/>
    </source>
</evidence>
<proteinExistence type="predicted"/>
<dbReference type="EMBL" id="HG739101">
    <property type="protein sequence ID" value="CDP05632.1"/>
    <property type="molecule type" value="Genomic_DNA"/>
</dbReference>
<keyword evidence="3" id="KW-0804">Transcription</keyword>
<feature type="region of interest" description="Disordered" evidence="5">
    <location>
        <begin position="1"/>
        <end position="63"/>
    </location>
</feature>
<dbReference type="PROSITE" id="PS51294">
    <property type="entry name" value="HTH_MYB"/>
    <property type="match status" value="1"/>
</dbReference>
<dbReference type="STRING" id="49390.A0A068UBK2"/>
<evidence type="ECO:0000259" key="6">
    <source>
        <dbReference type="PROSITE" id="PS51294"/>
    </source>
</evidence>
<dbReference type="InParanoid" id="A0A068UBK2"/>
<dbReference type="PANTHER" id="PTHR31314">
    <property type="entry name" value="MYB FAMILY TRANSCRIPTION FACTOR PHL7-LIKE"/>
    <property type="match status" value="1"/>
</dbReference>
<keyword evidence="2" id="KW-0805">Transcription regulation</keyword>
<dbReference type="Pfam" id="PF00249">
    <property type="entry name" value="Myb_DNA-binding"/>
    <property type="match status" value="1"/>
</dbReference>
<dbReference type="OrthoDB" id="551907at2759"/>
<protein>
    <recommendedName>
        <fullName evidence="6">HTH myb-type domain-containing protein</fullName>
    </recommendedName>
</protein>
<dbReference type="GO" id="GO:0003700">
    <property type="term" value="F:DNA-binding transcription factor activity"/>
    <property type="evidence" value="ECO:0007669"/>
    <property type="project" value="InterPro"/>
</dbReference>
<feature type="compositionally biased region" description="Basic and acidic residues" evidence="5">
    <location>
        <begin position="28"/>
        <end position="40"/>
    </location>
</feature>
<dbReference type="FunCoup" id="A0A068UBK2">
    <property type="interactions" value="50"/>
</dbReference>
<dbReference type="AlphaFoldDB" id="A0A068UBK2"/>
<feature type="domain" description="HTH myb-type" evidence="6">
    <location>
        <begin position="65"/>
        <end position="125"/>
    </location>
</feature>
<evidence type="ECO:0000256" key="5">
    <source>
        <dbReference type="SAM" id="MobiDB-lite"/>
    </source>
</evidence>
<dbReference type="GO" id="GO:0005634">
    <property type="term" value="C:nucleus"/>
    <property type="evidence" value="ECO:0007669"/>
    <property type="project" value="UniProtKB-SubCell"/>
</dbReference>
<dbReference type="PhylomeDB" id="A0A068UBK2"/>
<dbReference type="Gene3D" id="1.10.10.60">
    <property type="entry name" value="Homeodomain-like"/>
    <property type="match status" value="1"/>
</dbReference>
<evidence type="ECO:0000256" key="4">
    <source>
        <dbReference type="ARBA" id="ARBA00023242"/>
    </source>
</evidence>
<dbReference type="Proteomes" id="UP000295252">
    <property type="component" value="Chromosome XI"/>
</dbReference>
<dbReference type="Gramene" id="CDP05632">
    <property type="protein sequence ID" value="CDP05632"/>
    <property type="gene ID" value="GSCOC_T00020799001"/>
</dbReference>
<dbReference type="OMA" id="HIAHVKS"/>
<dbReference type="InterPro" id="IPR046955">
    <property type="entry name" value="PHR1-like"/>
</dbReference>
<keyword evidence="4" id="KW-0539">Nucleus</keyword>
<keyword evidence="8" id="KW-1185">Reference proteome</keyword>
<evidence type="ECO:0000313" key="8">
    <source>
        <dbReference type="Proteomes" id="UP000295252"/>
    </source>
</evidence>
<name>A0A068UBK2_COFCA</name>